<feature type="transmembrane region" description="Helical" evidence="7">
    <location>
        <begin position="517"/>
        <end position="536"/>
    </location>
</feature>
<feature type="transmembrane region" description="Helical" evidence="7">
    <location>
        <begin position="250"/>
        <end position="268"/>
    </location>
</feature>
<feature type="transmembrane region" description="Helical" evidence="7">
    <location>
        <begin position="128"/>
        <end position="148"/>
    </location>
</feature>
<evidence type="ECO:0000313" key="9">
    <source>
        <dbReference type="EMBL" id="RPB17165.1"/>
    </source>
</evidence>
<feature type="domain" description="Major facilitator superfamily (MFS) profile" evidence="8">
    <location>
        <begin position="94"/>
        <end position="541"/>
    </location>
</feature>
<feature type="transmembrane region" description="Helical" evidence="7">
    <location>
        <begin position="449"/>
        <end position="472"/>
    </location>
</feature>
<dbReference type="GO" id="GO:0015203">
    <property type="term" value="F:polyamine transmembrane transporter activity"/>
    <property type="evidence" value="ECO:0007669"/>
    <property type="project" value="TreeGrafter"/>
</dbReference>
<keyword evidence="4 7" id="KW-1133">Transmembrane helix</keyword>
<dbReference type="InterPro" id="IPR011701">
    <property type="entry name" value="MFS"/>
</dbReference>
<proteinExistence type="predicted"/>
<keyword evidence="3 7" id="KW-0812">Transmembrane</keyword>
<comment type="subcellular location">
    <subcellularLocation>
        <location evidence="1">Membrane</location>
        <topology evidence="1">Multi-pass membrane protein</topology>
    </subcellularLocation>
</comment>
<dbReference type="Proteomes" id="UP000277580">
    <property type="component" value="Unassembled WGS sequence"/>
</dbReference>
<dbReference type="Pfam" id="PF07690">
    <property type="entry name" value="MFS_1"/>
    <property type="match status" value="1"/>
</dbReference>
<dbReference type="AlphaFoldDB" id="A0A3N4LGT3"/>
<dbReference type="InterPro" id="IPR020846">
    <property type="entry name" value="MFS_dom"/>
</dbReference>
<dbReference type="GO" id="GO:0005886">
    <property type="term" value="C:plasma membrane"/>
    <property type="evidence" value="ECO:0007669"/>
    <property type="project" value="TreeGrafter"/>
</dbReference>
<evidence type="ECO:0000256" key="7">
    <source>
        <dbReference type="SAM" id="Phobius"/>
    </source>
</evidence>
<evidence type="ECO:0000256" key="3">
    <source>
        <dbReference type="ARBA" id="ARBA00022692"/>
    </source>
</evidence>
<dbReference type="FunCoup" id="A0A3N4LGT3">
    <property type="interactions" value="17"/>
</dbReference>
<dbReference type="Gene3D" id="1.20.1250.20">
    <property type="entry name" value="MFS general substrate transporter like domains"/>
    <property type="match status" value="1"/>
</dbReference>
<name>A0A3N4LGT3_9PEZI</name>
<feature type="transmembrane region" description="Helical" evidence="7">
    <location>
        <begin position="329"/>
        <end position="347"/>
    </location>
</feature>
<dbReference type="PROSITE" id="PS50850">
    <property type="entry name" value="MFS"/>
    <property type="match status" value="1"/>
</dbReference>
<dbReference type="GO" id="GO:0010509">
    <property type="term" value="P:intracellular polyamine homeostasis"/>
    <property type="evidence" value="ECO:0007669"/>
    <property type="project" value="TreeGrafter"/>
</dbReference>
<keyword evidence="10" id="KW-1185">Reference proteome</keyword>
<feature type="transmembrane region" description="Helical" evidence="7">
    <location>
        <begin position="359"/>
        <end position="379"/>
    </location>
</feature>
<organism evidence="9 10">
    <name type="scientific">Morchella conica CCBAS932</name>
    <dbReference type="NCBI Taxonomy" id="1392247"/>
    <lineage>
        <taxon>Eukaryota</taxon>
        <taxon>Fungi</taxon>
        <taxon>Dikarya</taxon>
        <taxon>Ascomycota</taxon>
        <taxon>Pezizomycotina</taxon>
        <taxon>Pezizomycetes</taxon>
        <taxon>Pezizales</taxon>
        <taxon>Morchellaceae</taxon>
        <taxon>Morchella</taxon>
    </lineage>
</organism>
<dbReference type="FunFam" id="1.20.1250.20:FF:000172">
    <property type="entry name" value="MFS multidrug resistance transporter"/>
    <property type="match status" value="1"/>
</dbReference>
<evidence type="ECO:0000256" key="4">
    <source>
        <dbReference type="ARBA" id="ARBA00022989"/>
    </source>
</evidence>
<protein>
    <submittedName>
        <fullName evidence="9">MFS general substrate transporter</fullName>
    </submittedName>
</protein>
<dbReference type="EMBL" id="ML119106">
    <property type="protein sequence ID" value="RPB17165.1"/>
    <property type="molecule type" value="Genomic_DNA"/>
</dbReference>
<feature type="compositionally biased region" description="Low complexity" evidence="6">
    <location>
        <begin position="25"/>
        <end position="36"/>
    </location>
</feature>
<evidence type="ECO:0000256" key="5">
    <source>
        <dbReference type="ARBA" id="ARBA00023136"/>
    </source>
</evidence>
<feature type="transmembrane region" description="Helical" evidence="7">
    <location>
        <begin position="425"/>
        <end position="443"/>
    </location>
</feature>
<reference evidence="9 10" key="1">
    <citation type="journal article" date="2018" name="Nat. Ecol. Evol.">
        <title>Pezizomycetes genomes reveal the molecular basis of ectomycorrhizal truffle lifestyle.</title>
        <authorList>
            <person name="Murat C."/>
            <person name="Payen T."/>
            <person name="Noel B."/>
            <person name="Kuo A."/>
            <person name="Morin E."/>
            <person name="Chen J."/>
            <person name="Kohler A."/>
            <person name="Krizsan K."/>
            <person name="Balestrini R."/>
            <person name="Da Silva C."/>
            <person name="Montanini B."/>
            <person name="Hainaut M."/>
            <person name="Levati E."/>
            <person name="Barry K.W."/>
            <person name="Belfiori B."/>
            <person name="Cichocki N."/>
            <person name="Clum A."/>
            <person name="Dockter R.B."/>
            <person name="Fauchery L."/>
            <person name="Guy J."/>
            <person name="Iotti M."/>
            <person name="Le Tacon F."/>
            <person name="Lindquist E.A."/>
            <person name="Lipzen A."/>
            <person name="Malagnac F."/>
            <person name="Mello A."/>
            <person name="Molinier V."/>
            <person name="Miyauchi S."/>
            <person name="Poulain J."/>
            <person name="Riccioni C."/>
            <person name="Rubini A."/>
            <person name="Sitrit Y."/>
            <person name="Splivallo R."/>
            <person name="Traeger S."/>
            <person name="Wang M."/>
            <person name="Zifcakova L."/>
            <person name="Wipf D."/>
            <person name="Zambonelli A."/>
            <person name="Paolocci F."/>
            <person name="Nowrousian M."/>
            <person name="Ottonello S."/>
            <person name="Baldrian P."/>
            <person name="Spatafora J.W."/>
            <person name="Henrissat B."/>
            <person name="Nagy L.G."/>
            <person name="Aury J.M."/>
            <person name="Wincker P."/>
            <person name="Grigoriev I.V."/>
            <person name="Bonfante P."/>
            <person name="Martin F.M."/>
        </authorList>
    </citation>
    <scope>NUCLEOTIDE SEQUENCE [LARGE SCALE GENOMIC DNA]</scope>
    <source>
        <strain evidence="9 10">CCBAS932</strain>
    </source>
</reference>
<accession>A0A3N4LGT3</accession>
<dbReference type="OrthoDB" id="3936150at2759"/>
<evidence type="ECO:0000313" key="10">
    <source>
        <dbReference type="Proteomes" id="UP000277580"/>
    </source>
</evidence>
<keyword evidence="2" id="KW-0813">Transport</keyword>
<dbReference type="InParanoid" id="A0A3N4LGT3"/>
<feature type="transmembrane region" description="Helical" evidence="7">
    <location>
        <begin position="221"/>
        <end position="244"/>
    </location>
</feature>
<feature type="region of interest" description="Disordered" evidence="6">
    <location>
        <begin position="1"/>
        <end position="57"/>
    </location>
</feature>
<dbReference type="PANTHER" id="PTHR23502">
    <property type="entry name" value="MAJOR FACILITATOR SUPERFAMILY"/>
    <property type="match status" value="1"/>
</dbReference>
<sequence length="553" mass="60122">MAPVHSDDMGEKPPPTSRPASDYTESVISSSSISESTPHAQEGGQTEAPVARTVTGKSSIVVPRNERRGMLGRFGLVAEIENPKDYGTGTKNFITILVAAGGAAAPMASTILFPALTEISEKLHSTQSLTNLSVALYMLAMAICPLWWSALSERSGRRTVYIISFALFTIFGVCSAVSVNIGMLIAFRVMSGVSASSVQAVGAGTIADIWDVKERGKAMGWFYLGPLCGPLLSPVIGGALTGRFGWRSTQWFLAIYGVVLWFMMLFGLPETLRKKPVVPKVSSEKEGDNALERSISRVSIKKAKEWTVTARHIFIDPLKALRYLKFPPVLLTVFYASMTFTVLYVLNISIQTTFSKSPYNFHVIIVGLLYIPPSLGYVAGSQIGGRWSDTIMKRAAHKRRAAASLESGVPEDAPLEYRPEDRMGINVLIAGILYPCAILYYGWMVNAGLYWLAPMVGTTFFGFGSMLVFGSATTMLTEFVPGRSSSAVAVNNFVRNIFACIGGVVAEPLIAAIGNGWLFTILSLAGLCSLSIVWIMRKFGPKWRAEVHKYNLN</sequence>
<feature type="compositionally biased region" description="Basic and acidic residues" evidence="6">
    <location>
        <begin position="1"/>
        <end position="11"/>
    </location>
</feature>
<gene>
    <name evidence="9" type="ORF">P167DRAFT_561508</name>
</gene>
<dbReference type="STRING" id="1392247.A0A3N4LGT3"/>
<feature type="transmembrane region" description="Helical" evidence="7">
    <location>
        <begin position="160"/>
        <end position="187"/>
    </location>
</feature>
<feature type="transmembrane region" description="Helical" evidence="7">
    <location>
        <begin position="93"/>
        <end position="116"/>
    </location>
</feature>
<dbReference type="CDD" id="cd17323">
    <property type="entry name" value="MFS_Tpo1_MDR_like"/>
    <property type="match status" value="1"/>
</dbReference>
<keyword evidence="5 7" id="KW-0472">Membrane</keyword>
<feature type="transmembrane region" description="Helical" evidence="7">
    <location>
        <begin position="493"/>
        <end position="511"/>
    </location>
</feature>
<dbReference type="PANTHER" id="PTHR23502:SF5">
    <property type="entry name" value="QUINIDINE RESISTANCE PROTEIN 3"/>
    <property type="match status" value="1"/>
</dbReference>
<dbReference type="SUPFAM" id="SSF103473">
    <property type="entry name" value="MFS general substrate transporter"/>
    <property type="match status" value="1"/>
</dbReference>
<dbReference type="InterPro" id="IPR036259">
    <property type="entry name" value="MFS_trans_sf"/>
</dbReference>
<evidence type="ECO:0000256" key="1">
    <source>
        <dbReference type="ARBA" id="ARBA00004141"/>
    </source>
</evidence>
<evidence type="ECO:0000256" key="6">
    <source>
        <dbReference type="SAM" id="MobiDB-lite"/>
    </source>
</evidence>
<evidence type="ECO:0000259" key="8">
    <source>
        <dbReference type="PROSITE" id="PS50850"/>
    </source>
</evidence>
<evidence type="ECO:0000256" key="2">
    <source>
        <dbReference type="ARBA" id="ARBA00022448"/>
    </source>
</evidence>